<dbReference type="Pfam" id="PF25547">
    <property type="entry name" value="WXG100_2"/>
    <property type="match status" value="1"/>
</dbReference>
<dbReference type="Proteomes" id="UP000468928">
    <property type="component" value="Unassembled WGS sequence"/>
</dbReference>
<proteinExistence type="predicted"/>
<evidence type="ECO:0000313" key="2">
    <source>
        <dbReference type="EMBL" id="NEW46218.1"/>
    </source>
</evidence>
<protein>
    <recommendedName>
        <fullName evidence="1">Outer membrane channel protein CpnT-like N-terminal domain-containing protein</fullName>
    </recommendedName>
</protein>
<gene>
    <name evidence="2" type="ORF">GV789_17420</name>
</gene>
<dbReference type="RefSeq" id="WP_163829623.1">
    <property type="nucleotide sequence ID" value="NZ_JAAGUZ010000045.1"/>
</dbReference>
<feature type="domain" description="Outer membrane channel protein CpnT-like N-terminal" evidence="1">
    <location>
        <begin position="5"/>
        <end position="150"/>
    </location>
</feature>
<dbReference type="EMBL" id="JAAGUZ010000045">
    <property type="protein sequence ID" value="NEW46218.1"/>
    <property type="molecule type" value="Genomic_DNA"/>
</dbReference>
<name>A0A6P1D802_9NOCA</name>
<reference evidence="2 3" key="1">
    <citation type="submission" date="2020-01" db="EMBL/GenBank/DDBJ databases">
        <title>Genetics and antimicrobial susceptibilities of Nocardia species isolated from the soil; a comparison with species isolated from humans.</title>
        <authorList>
            <person name="Carrasco G."/>
            <person name="Monzon S."/>
            <person name="Sansegundo M."/>
            <person name="Garcia E."/>
            <person name="Garrido N."/>
            <person name="Medina M.J."/>
            <person name="Villalon P."/>
            <person name="Ramirez-Arocha A.C."/>
            <person name="Jimenez P."/>
            <person name="Cuesta I."/>
            <person name="Valdezate S."/>
        </authorList>
    </citation>
    <scope>NUCLEOTIDE SEQUENCE [LARGE SCALE GENOMIC DNA]</scope>
    <source>
        <strain evidence="2 3">CNM20110639</strain>
    </source>
</reference>
<feature type="non-terminal residue" evidence="2">
    <location>
        <position position="281"/>
    </location>
</feature>
<dbReference type="AlphaFoldDB" id="A0A6P1D802"/>
<comment type="caution">
    <text evidence="2">The sequence shown here is derived from an EMBL/GenBank/DDBJ whole genome shotgun (WGS) entry which is preliminary data.</text>
</comment>
<accession>A0A6P1D802</accession>
<sequence length="281" mass="28703">MGIEIPEALQWAAKYVVGAGDWPEGDETAMRRMADAYNTAATTLDDLGDDAQLKVNQLLSALDGQSADAIEAFWKKLGNNDGALSALTGLLTDQADVVDDGANDIEHTKLMIIAQLVIFAVEMAAALAAMATGVGAPAGAAAGAAARVATQAAIRLTMKQLLQRILSRVVKEAALGALEEGGLDLGIRLIQAAKGDRELSRDDFTAVWQSAAGGAIGGAISGGLGREGGLTNGIGDNAGEGLSNALGNRAKQFATDYTTEVASDIGSQAAMAAITGEDFEL</sequence>
<dbReference type="InterPro" id="IPR036689">
    <property type="entry name" value="ESAT-6-like_sf"/>
</dbReference>
<evidence type="ECO:0000313" key="3">
    <source>
        <dbReference type="Proteomes" id="UP000468928"/>
    </source>
</evidence>
<organism evidence="2 3">
    <name type="scientific">Nocardia cyriacigeorgica</name>
    <dbReference type="NCBI Taxonomy" id="135487"/>
    <lineage>
        <taxon>Bacteria</taxon>
        <taxon>Bacillati</taxon>
        <taxon>Actinomycetota</taxon>
        <taxon>Actinomycetes</taxon>
        <taxon>Mycobacteriales</taxon>
        <taxon>Nocardiaceae</taxon>
        <taxon>Nocardia</taxon>
    </lineage>
</organism>
<evidence type="ECO:0000259" key="1">
    <source>
        <dbReference type="Pfam" id="PF25547"/>
    </source>
</evidence>
<dbReference type="InterPro" id="IPR057746">
    <property type="entry name" value="CpnT-like_N"/>
</dbReference>
<dbReference type="SUPFAM" id="SSF140453">
    <property type="entry name" value="EsxAB dimer-like"/>
    <property type="match status" value="1"/>
</dbReference>